<evidence type="ECO:0000256" key="7">
    <source>
        <dbReference type="ARBA" id="ARBA00023065"/>
    </source>
</evidence>
<dbReference type="Pfam" id="PF00999">
    <property type="entry name" value="Na_H_Exchanger"/>
    <property type="match status" value="1"/>
</dbReference>
<reference evidence="13 14" key="1">
    <citation type="journal article" date="2021" name="Microorganisms">
        <title>Acidisoma silvae sp. nov. and Acidisomacellulosilytica sp. nov., Two Acidophilic Bacteria Isolated from Decaying Wood, Hydrolyzing Cellulose and Producing Poly-3-hydroxybutyrate.</title>
        <authorList>
            <person name="Mieszkin S."/>
            <person name="Pouder E."/>
            <person name="Uroz S."/>
            <person name="Simon-Colin C."/>
            <person name="Alain K."/>
        </authorList>
    </citation>
    <scope>NUCLEOTIDE SEQUENCE [LARGE SCALE GENOMIC DNA]</scope>
    <source>
        <strain evidence="13 14">HW T5.17</strain>
    </source>
</reference>
<dbReference type="GO" id="GO:0051453">
    <property type="term" value="P:regulation of intracellular pH"/>
    <property type="evidence" value="ECO:0007669"/>
    <property type="project" value="TreeGrafter"/>
</dbReference>
<dbReference type="Gene3D" id="6.10.140.1330">
    <property type="match status" value="1"/>
</dbReference>
<dbReference type="GO" id="GO:0005886">
    <property type="term" value="C:plasma membrane"/>
    <property type="evidence" value="ECO:0007669"/>
    <property type="project" value="UniProtKB-SubCell"/>
</dbReference>
<evidence type="ECO:0000256" key="8">
    <source>
        <dbReference type="ARBA" id="ARBA00023136"/>
    </source>
</evidence>
<feature type="domain" description="Cation/H+ exchanger transmembrane" evidence="12">
    <location>
        <begin position="11"/>
        <end position="416"/>
    </location>
</feature>
<keyword evidence="14" id="KW-1185">Reference proteome</keyword>
<name>A0A963YXA0_9PROT</name>
<proteinExistence type="inferred from homology"/>
<dbReference type="AlphaFoldDB" id="A0A963YXA0"/>
<feature type="transmembrane region" description="Helical" evidence="10">
    <location>
        <begin position="180"/>
        <end position="201"/>
    </location>
</feature>
<dbReference type="Proteomes" id="UP000721844">
    <property type="component" value="Unassembled WGS sequence"/>
</dbReference>
<keyword evidence="10" id="KW-0050">Antiport</keyword>
<keyword evidence="6 10" id="KW-0915">Sodium</keyword>
<evidence type="ECO:0000256" key="4">
    <source>
        <dbReference type="ARBA" id="ARBA00022692"/>
    </source>
</evidence>
<evidence type="ECO:0000313" key="14">
    <source>
        <dbReference type="Proteomes" id="UP000721844"/>
    </source>
</evidence>
<keyword evidence="10" id="KW-0997">Cell inner membrane</keyword>
<comment type="similarity">
    <text evidence="10">Belongs to the monovalent cation:proton antiporter 1 (CPA1) transporter (TC 2.A.36) family.</text>
</comment>
<evidence type="ECO:0000256" key="9">
    <source>
        <dbReference type="ARBA" id="ARBA00023201"/>
    </source>
</evidence>
<keyword evidence="4 10" id="KW-0812">Transmembrane</keyword>
<keyword evidence="9 10" id="KW-0739">Sodium transport</keyword>
<comment type="function">
    <text evidence="10">Na(+)/H(+) antiporter that extrudes sodium in exchange for external protons.</text>
</comment>
<dbReference type="GO" id="GO:0098719">
    <property type="term" value="P:sodium ion import across plasma membrane"/>
    <property type="evidence" value="ECO:0007669"/>
    <property type="project" value="TreeGrafter"/>
</dbReference>
<dbReference type="PANTHER" id="PTHR10110">
    <property type="entry name" value="SODIUM/HYDROGEN EXCHANGER"/>
    <property type="match status" value="1"/>
</dbReference>
<keyword evidence="5 10" id="KW-1133">Transmembrane helix</keyword>
<dbReference type="GO" id="GO:0015385">
    <property type="term" value="F:sodium:proton antiporter activity"/>
    <property type="evidence" value="ECO:0007669"/>
    <property type="project" value="InterPro"/>
</dbReference>
<feature type="transmembrane region" description="Helical" evidence="10">
    <location>
        <begin position="79"/>
        <end position="104"/>
    </location>
</feature>
<evidence type="ECO:0000313" key="13">
    <source>
        <dbReference type="EMBL" id="MCB8878681.1"/>
    </source>
</evidence>
<dbReference type="NCBIfam" id="TIGR00831">
    <property type="entry name" value="a_cpa1"/>
    <property type="match status" value="1"/>
</dbReference>
<evidence type="ECO:0000256" key="2">
    <source>
        <dbReference type="ARBA" id="ARBA00022448"/>
    </source>
</evidence>
<evidence type="ECO:0000256" key="3">
    <source>
        <dbReference type="ARBA" id="ARBA00022475"/>
    </source>
</evidence>
<feature type="transmembrane region" description="Helical" evidence="10">
    <location>
        <begin position="391"/>
        <end position="415"/>
    </location>
</feature>
<keyword evidence="8 10" id="KW-0472">Membrane</keyword>
<feature type="transmembrane region" description="Helical" evidence="10">
    <location>
        <begin position="213"/>
        <end position="231"/>
    </location>
</feature>
<feature type="transmembrane region" description="Helical" evidence="10">
    <location>
        <begin position="153"/>
        <end position="174"/>
    </location>
</feature>
<comment type="subcellular location">
    <subcellularLocation>
        <location evidence="10">Cell inner membrane</location>
        <topology evidence="10">Multi-pass membrane protein</topology>
    </subcellularLocation>
    <subcellularLocation>
        <location evidence="1">Cell membrane</location>
        <topology evidence="1">Multi-pass membrane protein</topology>
    </subcellularLocation>
</comment>
<dbReference type="PANTHER" id="PTHR10110:SF86">
    <property type="entry name" value="SODIUM_HYDROGEN EXCHANGER 7"/>
    <property type="match status" value="1"/>
</dbReference>
<protein>
    <submittedName>
        <fullName evidence="13">Na+/H+ antiporter</fullName>
    </submittedName>
</protein>
<keyword evidence="3" id="KW-1003">Cell membrane</keyword>
<feature type="transmembrane region" description="Helical" evidence="10">
    <location>
        <begin position="308"/>
        <end position="335"/>
    </location>
</feature>
<comment type="caution">
    <text evidence="13">The sequence shown here is derived from an EMBL/GenBank/DDBJ whole genome shotgun (WGS) entry which is preliminary data.</text>
</comment>
<accession>A0A963YXA0</accession>
<dbReference type="InterPro" id="IPR018422">
    <property type="entry name" value="Cation/H_exchanger_CPA1"/>
</dbReference>
<sequence>MHLTTVILLLLFITALTNLVVTVVRVPLPLLQIAVGALCEALGFHVAFDPALFLLLFIPPLLFSDAYRIPKRELTEAGVPVFMLSVGLVIFTVFGVGGFVHWLLPFVPLAAALALAAVLSPTDAVALAGILNGRALPRRFMHVLQGEALLNDASGLVSFNFAVATVAGVHFSLGEASLEFAAVAIGGLAVGAALGWCFFQLDRRVLSRRAEEASIYVVLVSLLPFAAYLAADELGLSGILAAVAAGLTLNMLDPFGGSHGAIRRRAFALWSVLEFAFNGLIFLLLGLQLPSILGEGLQRTVHAGYSPWALALLIILVTLVLLVLRFVWVLATMLLRSGVGRVRGRSTRRVANFWTLCLAAVAGVRGAVTLAGILSLPLFLPDGTDFPARPLLISVAAGVIVLSLLIAVVAVPLLLRRLGTPEEDRFEDELSSARRTMAERAMRDLEERVEEGTKRREGAQRHAYEEAASRVLADYRLRLDGRDDGSDNQEQAREDQRAEAALRLWAVRAERAEMRNLRQHHAINDEAVQILIEELDLEEEALSRVADSLPPRREAAD</sequence>
<evidence type="ECO:0000256" key="6">
    <source>
        <dbReference type="ARBA" id="ARBA00023053"/>
    </source>
</evidence>
<keyword evidence="2 10" id="KW-0813">Transport</keyword>
<dbReference type="InterPro" id="IPR006153">
    <property type="entry name" value="Cation/H_exchanger_TM"/>
</dbReference>
<dbReference type="EMBL" id="JAESVA010000001">
    <property type="protein sequence ID" value="MCB8878681.1"/>
    <property type="molecule type" value="Genomic_DNA"/>
</dbReference>
<gene>
    <name evidence="13" type="ORF">ACELLULO517_00435</name>
</gene>
<evidence type="ECO:0000256" key="1">
    <source>
        <dbReference type="ARBA" id="ARBA00004651"/>
    </source>
</evidence>
<feature type="transmembrane region" description="Helical" evidence="10">
    <location>
        <begin position="33"/>
        <end position="58"/>
    </location>
</feature>
<feature type="transmembrane region" description="Helical" evidence="10">
    <location>
        <begin position="237"/>
        <end position="255"/>
    </location>
</feature>
<dbReference type="InterPro" id="IPR004705">
    <property type="entry name" value="Cation/H_exchanger_CPA1_bac"/>
</dbReference>
<dbReference type="RefSeq" id="WP_227304560.1">
    <property type="nucleotide sequence ID" value="NZ_JAESVA010000001.1"/>
</dbReference>
<keyword evidence="11" id="KW-0175">Coiled coil</keyword>
<evidence type="ECO:0000256" key="11">
    <source>
        <dbReference type="SAM" id="Coils"/>
    </source>
</evidence>
<feature type="coiled-coil region" evidence="11">
    <location>
        <begin position="435"/>
        <end position="462"/>
    </location>
</feature>
<keyword evidence="7 10" id="KW-0406">Ion transport</keyword>
<feature type="transmembrane region" description="Helical" evidence="10">
    <location>
        <begin position="267"/>
        <end position="288"/>
    </location>
</feature>
<feature type="transmembrane region" description="Helical" evidence="10">
    <location>
        <begin position="110"/>
        <end position="132"/>
    </location>
</feature>
<feature type="transmembrane region" description="Helical" evidence="10">
    <location>
        <begin position="356"/>
        <end position="379"/>
    </location>
</feature>
<organism evidence="13 14">
    <name type="scientific">Acidisoma cellulosilyticum</name>
    <dbReference type="NCBI Taxonomy" id="2802395"/>
    <lineage>
        <taxon>Bacteria</taxon>
        <taxon>Pseudomonadati</taxon>
        <taxon>Pseudomonadota</taxon>
        <taxon>Alphaproteobacteria</taxon>
        <taxon>Acetobacterales</taxon>
        <taxon>Acidocellaceae</taxon>
        <taxon>Acidisoma</taxon>
    </lineage>
</organism>
<dbReference type="GO" id="GO:0015386">
    <property type="term" value="F:potassium:proton antiporter activity"/>
    <property type="evidence" value="ECO:0007669"/>
    <property type="project" value="TreeGrafter"/>
</dbReference>
<evidence type="ECO:0000256" key="10">
    <source>
        <dbReference type="RuleBase" id="RU366002"/>
    </source>
</evidence>
<evidence type="ECO:0000256" key="5">
    <source>
        <dbReference type="ARBA" id="ARBA00022989"/>
    </source>
</evidence>
<evidence type="ECO:0000259" key="12">
    <source>
        <dbReference type="Pfam" id="PF00999"/>
    </source>
</evidence>